<dbReference type="Proteomes" id="UP000031563">
    <property type="component" value="Unassembled WGS sequence"/>
</dbReference>
<dbReference type="EMBL" id="JWIR02000004">
    <property type="protein sequence ID" value="KKB43163.1"/>
    <property type="molecule type" value="Genomic_DNA"/>
</dbReference>
<proteinExistence type="predicted"/>
<accession>A0A0F5HT02</accession>
<accession>A0A0F5ICI0</accession>
<evidence type="ECO:0000313" key="3">
    <source>
        <dbReference type="Proteomes" id="UP000031563"/>
    </source>
</evidence>
<name>A0A0F5ICI0_BACTR</name>
<sequence length="38" mass="4434">MSGLRFLNRGQYEQKQRAGKVKKSSAYSRKKHPSPVWV</sequence>
<comment type="caution">
    <text evidence="2">The sequence shown here is derived from an EMBL/GenBank/DDBJ whole genome shotgun (WGS) entry which is preliminary data.</text>
</comment>
<feature type="region of interest" description="Disordered" evidence="1">
    <location>
        <begin position="1"/>
        <end position="38"/>
    </location>
</feature>
<feature type="compositionally biased region" description="Basic residues" evidence="1">
    <location>
        <begin position="17"/>
        <end position="38"/>
    </location>
</feature>
<dbReference type="AlphaFoldDB" id="A0A0F5ICI0"/>
<evidence type="ECO:0000256" key="1">
    <source>
        <dbReference type="SAM" id="MobiDB-lite"/>
    </source>
</evidence>
<protein>
    <submittedName>
        <fullName evidence="2">Uncharacterized protein</fullName>
    </submittedName>
</protein>
<keyword evidence="3" id="KW-1185">Reference proteome</keyword>
<reference evidence="2" key="1">
    <citation type="submission" date="2015-02" db="EMBL/GenBank/DDBJ databases">
        <title>Genome Assembly of Bacillaceae bacterium MTCC 8252.</title>
        <authorList>
            <person name="Verma A."/>
            <person name="Khatri I."/>
            <person name="Mual P."/>
            <person name="Subramanian S."/>
            <person name="Krishnamurthi S."/>
        </authorList>
    </citation>
    <scope>NUCLEOTIDE SEQUENCE [LARGE SCALE GENOMIC DNA]</scope>
    <source>
        <strain evidence="2">MTCC 8252</strain>
    </source>
</reference>
<organism evidence="2 3">
    <name type="scientific">Bacillus thermotolerans</name>
    <name type="common">Quasibacillus thermotolerans</name>
    <dbReference type="NCBI Taxonomy" id="1221996"/>
    <lineage>
        <taxon>Bacteria</taxon>
        <taxon>Bacillati</taxon>
        <taxon>Bacillota</taxon>
        <taxon>Bacilli</taxon>
        <taxon>Bacillales</taxon>
        <taxon>Bacillaceae</taxon>
        <taxon>Bacillus</taxon>
    </lineage>
</organism>
<evidence type="ECO:0000313" key="2">
    <source>
        <dbReference type="EMBL" id="KKB43163.1"/>
    </source>
</evidence>
<gene>
    <name evidence="2" type="ORF">QY95_02149</name>
</gene>